<evidence type="ECO:0000256" key="6">
    <source>
        <dbReference type="RuleBase" id="RU361157"/>
    </source>
</evidence>
<name>C5C4K0_BEUC1</name>
<evidence type="ECO:0000256" key="5">
    <source>
        <dbReference type="ARBA" id="ARBA00023251"/>
    </source>
</evidence>
<accession>C5C4K0</accession>
<dbReference type="InterPro" id="IPR000412">
    <property type="entry name" value="ABC_2_transport"/>
</dbReference>
<feature type="transmembrane region" description="Helical" evidence="6">
    <location>
        <begin position="47"/>
        <end position="72"/>
    </location>
</feature>
<keyword evidence="9" id="KW-1185">Reference proteome</keyword>
<evidence type="ECO:0000256" key="1">
    <source>
        <dbReference type="ARBA" id="ARBA00004141"/>
    </source>
</evidence>
<evidence type="ECO:0000259" key="7">
    <source>
        <dbReference type="PROSITE" id="PS51012"/>
    </source>
</evidence>
<evidence type="ECO:0000313" key="8">
    <source>
        <dbReference type="EMBL" id="ACQ82124.1"/>
    </source>
</evidence>
<dbReference type="InterPro" id="IPR051784">
    <property type="entry name" value="Nod_factor_ABC_transporter"/>
</dbReference>
<dbReference type="GO" id="GO:0043190">
    <property type="term" value="C:ATP-binding cassette (ABC) transporter complex"/>
    <property type="evidence" value="ECO:0007669"/>
    <property type="project" value="InterPro"/>
</dbReference>
<dbReference type="Pfam" id="PF01061">
    <property type="entry name" value="ABC2_membrane"/>
    <property type="match status" value="1"/>
</dbReference>
<dbReference type="AlphaFoldDB" id="C5C4K0"/>
<dbReference type="OrthoDB" id="9255971at2"/>
<feature type="transmembrane region" description="Helical" evidence="6">
    <location>
        <begin position="250"/>
        <end position="273"/>
    </location>
</feature>
<keyword evidence="5" id="KW-0046">Antibiotic resistance</keyword>
<feature type="domain" description="ABC transmembrane type-2" evidence="7">
    <location>
        <begin position="47"/>
        <end position="276"/>
    </location>
</feature>
<keyword evidence="2 6" id="KW-0812">Transmembrane</keyword>
<keyword evidence="4 6" id="KW-0472">Membrane</keyword>
<evidence type="ECO:0000256" key="3">
    <source>
        <dbReference type="ARBA" id="ARBA00022989"/>
    </source>
</evidence>
<dbReference type="RefSeq" id="WP_015884361.1">
    <property type="nucleotide sequence ID" value="NC_012669.1"/>
</dbReference>
<dbReference type="GO" id="GO:0046677">
    <property type="term" value="P:response to antibiotic"/>
    <property type="evidence" value="ECO:0007669"/>
    <property type="project" value="UniProtKB-KW"/>
</dbReference>
<dbReference type="PANTHER" id="PTHR43229:SF2">
    <property type="entry name" value="NODULATION PROTEIN J"/>
    <property type="match status" value="1"/>
</dbReference>
<protein>
    <recommendedName>
        <fullName evidence="6">Transport permease protein</fullName>
    </recommendedName>
</protein>
<dbReference type="Proteomes" id="UP000007962">
    <property type="component" value="Chromosome"/>
</dbReference>
<dbReference type="PRINTS" id="PR00164">
    <property type="entry name" value="ABC2TRNSPORT"/>
</dbReference>
<dbReference type="GO" id="GO:0140359">
    <property type="term" value="F:ABC-type transporter activity"/>
    <property type="evidence" value="ECO:0007669"/>
    <property type="project" value="InterPro"/>
</dbReference>
<dbReference type="PIRSF" id="PIRSF006648">
    <property type="entry name" value="DrrB"/>
    <property type="match status" value="1"/>
</dbReference>
<sequence length="278" mass="29561">MSATSIASTRAELRGTEPAQRSGVAKFASDTWAVMIRELMLVLRDPFSLVFSLVQPLVFLALFAPLLGGLVGEQGIDGVSPLQWFLPGVVVMICVFGTGMTGSNLLFEMQLGSYERILATPLSRASIIVGRSLKEFVPLVVQALVITLAATPFGFTLYLGHVLVGLLILGVFGIGAGALSYALAIVSRKTEWMFWAVQQSVTFPLLLLSGMMLPLETGPGWMQTVSRANPLTYIVDAERALFAGTFSDPVILWGALAAIATCAVGLAVGIGAIRRAAR</sequence>
<evidence type="ECO:0000313" key="9">
    <source>
        <dbReference type="Proteomes" id="UP000007962"/>
    </source>
</evidence>
<dbReference type="STRING" id="471853.Bcav_3882"/>
<feature type="transmembrane region" description="Helical" evidence="6">
    <location>
        <begin position="84"/>
        <end position="107"/>
    </location>
</feature>
<dbReference type="PROSITE" id="PS51012">
    <property type="entry name" value="ABC_TM2"/>
    <property type="match status" value="1"/>
</dbReference>
<dbReference type="HOGENOM" id="CLU_039483_2_3_11"/>
<reference evidence="8 9" key="1">
    <citation type="journal article" date="2009" name="Stand. Genomic Sci.">
        <title>Complete genome sequence of Beutenbergia cavernae type strain (HKI 0122).</title>
        <authorList>
            <person name="Land M."/>
            <person name="Pukall R."/>
            <person name="Abt B."/>
            <person name="Goker M."/>
            <person name="Rohde M."/>
            <person name="Glavina Del Rio T."/>
            <person name="Tice H."/>
            <person name="Copeland A."/>
            <person name="Cheng J.F."/>
            <person name="Lucas S."/>
            <person name="Chen F."/>
            <person name="Nolan M."/>
            <person name="Bruce D."/>
            <person name="Goodwin L."/>
            <person name="Pitluck S."/>
            <person name="Ivanova N."/>
            <person name="Mavromatis K."/>
            <person name="Ovchinnikova G."/>
            <person name="Pati A."/>
            <person name="Chen A."/>
            <person name="Palaniappan K."/>
            <person name="Hauser L."/>
            <person name="Chang Y.J."/>
            <person name="Jefferies C.C."/>
            <person name="Saunders E."/>
            <person name="Brettin T."/>
            <person name="Detter J.C."/>
            <person name="Han C."/>
            <person name="Chain P."/>
            <person name="Bristow J."/>
            <person name="Eisen J.A."/>
            <person name="Markowitz V."/>
            <person name="Hugenholtz P."/>
            <person name="Kyrpides N.C."/>
            <person name="Klenk H.P."/>
            <person name="Lapidus A."/>
        </authorList>
    </citation>
    <scope>NUCLEOTIDE SEQUENCE [LARGE SCALE GENOMIC DNA]</scope>
    <source>
        <strain evidence="9">ATCC BAA-8 / DSM 12333 / NBRC 16432</strain>
    </source>
</reference>
<comment type="similarity">
    <text evidence="6">Belongs to the ABC-2 integral membrane protein family.</text>
</comment>
<dbReference type="PANTHER" id="PTHR43229">
    <property type="entry name" value="NODULATION PROTEIN J"/>
    <property type="match status" value="1"/>
</dbReference>
<dbReference type="EMBL" id="CP001618">
    <property type="protein sequence ID" value="ACQ82124.1"/>
    <property type="molecule type" value="Genomic_DNA"/>
</dbReference>
<dbReference type="InterPro" id="IPR013525">
    <property type="entry name" value="ABC2_TM"/>
</dbReference>
<proteinExistence type="inferred from homology"/>
<dbReference type="KEGG" id="bcv:Bcav_3882"/>
<gene>
    <name evidence="8" type="ordered locus">Bcav_3882</name>
</gene>
<organism evidence="8 9">
    <name type="scientific">Beutenbergia cavernae (strain ATCC BAA-8 / DSM 12333 / CCUG 43141 / JCM 11478 / NBRC 16432 / NCIMB 13614 / HKI 0122)</name>
    <dbReference type="NCBI Taxonomy" id="471853"/>
    <lineage>
        <taxon>Bacteria</taxon>
        <taxon>Bacillati</taxon>
        <taxon>Actinomycetota</taxon>
        <taxon>Actinomycetes</taxon>
        <taxon>Micrococcales</taxon>
        <taxon>Beutenbergiaceae</taxon>
        <taxon>Beutenbergia</taxon>
    </lineage>
</organism>
<dbReference type="InterPro" id="IPR047817">
    <property type="entry name" value="ABC2_TM_bact-type"/>
</dbReference>
<feature type="transmembrane region" description="Helical" evidence="6">
    <location>
        <begin position="161"/>
        <end position="185"/>
    </location>
</feature>
<feature type="transmembrane region" description="Helical" evidence="6">
    <location>
        <begin position="192"/>
        <end position="213"/>
    </location>
</feature>
<comment type="subcellular location">
    <subcellularLocation>
        <location evidence="6">Cell membrane</location>
        <topology evidence="6">Multi-pass membrane protein</topology>
    </subcellularLocation>
    <subcellularLocation>
        <location evidence="1">Membrane</location>
        <topology evidence="1">Multi-pass membrane protein</topology>
    </subcellularLocation>
</comment>
<keyword evidence="3 6" id="KW-1133">Transmembrane helix</keyword>
<feature type="transmembrane region" description="Helical" evidence="6">
    <location>
        <begin position="136"/>
        <end position="155"/>
    </location>
</feature>
<dbReference type="eggNOG" id="COG0842">
    <property type="taxonomic scope" value="Bacteria"/>
</dbReference>
<evidence type="ECO:0000256" key="2">
    <source>
        <dbReference type="ARBA" id="ARBA00022692"/>
    </source>
</evidence>
<evidence type="ECO:0000256" key="4">
    <source>
        <dbReference type="ARBA" id="ARBA00023136"/>
    </source>
</evidence>
<keyword evidence="6" id="KW-1003">Cell membrane</keyword>
<keyword evidence="6" id="KW-0813">Transport</keyword>